<evidence type="ECO:0000313" key="11">
    <source>
        <dbReference type="Proteomes" id="UP001258017"/>
    </source>
</evidence>
<feature type="transmembrane region" description="Helical" evidence="9">
    <location>
        <begin position="46"/>
        <end position="72"/>
    </location>
</feature>
<comment type="similarity">
    <text evidence="9">Belongs to the insect chemoreceptor superfamily. Heteromeric odorant receptor channel (TC 1.A.69) family.</text>
</comment>
<feature type="transmembrane region" description="Helical" evidence="9">
    <location>
        <begin position="284"/>
        <end position="306"/>
    </location>
</feature>
<dbReference type="EMBL" id="JAIFRP010000030">
    <property type="protein sequence ID" value="KAK2583196.1"/>
    <property type="molecule type" value="Genomic_DNA"/>
</dbReference>
<dbReference type="GO" id="GO:0004984">
    <property type="term" value="F:olfactory receptor activity"/>
    <property type="evidence" value="ECO:0007669"/>
    <property type="project" value="InterPro"/>
</dbReference>
<evidence type="ECO:0000313" key="10">
    <source>
        <dbReference type="EMBL" id="KAK2583196.1"/>
    </source>
</evidence>
<dbReference type="GO" id="GO:0005886">
    <property type="term" value="C:plasma membrane"/>
    <property type="evidence" value="ECO:0007669"/>
    <property type="project" value="UniProtKB-SubCell"/>
</dbReference>
<evidence type="ECO:0000256" key="7">
    <source>
        <dbReference type="ARBA" id="ARBA00023170"/>
    </source>
</evidence>
<evidence type="ECO:0000256" key="2">
    <source>
        <dbReference type="ARBA" id="ARBA00022606"/>
    </source>
</evidence>
<protein>
    <recommendedName>
        <fullName evidence="9">Odorant receptor</fullName>
    </recommendedName>
</protein>
<keyword evidence="5 9" id="KW-1133">Transmembrane helix</keyword>
<feature type="transmembrane region" description="Helical" evidence="9">
    <location>
        <begin position="142"/>
        <end position="165"/>
    </location>
</feature>
<dbReference type="GO" id="GO:0005549">
    <property type="term" value="F:odorant binding"/>
    <property type="evidence" value="ECO:0007669"/>
    <property type="project" value="InterPro"/>
</dbReference>
<evidence type="ECO:0000256" key="1">
    <source>
        <dbReference type="ARBA" id="ARBA00004141"/>
    </source>
</evidence>
<comment type="subcellular location">
    <subcellularLocation>
        <location evidence="9">Cell membrane</location>
        <topology evidence="9">Multi-pass membrane protein</topology>
    </subcellularLocation>
    <subcellularLocation>
        <location evidence="1">Membrane</location>
        <topology evidence="1">Multi-pass membrane protein</topology>
    </subcellularLocation>
</comment>
<dbReference type="AlphaFoldDB" id="A0AAD9RP27"/>
<proteinExistence type="inferred from homology"/>
<evidence type="ECO:0000256" key="4">
    <source>
        <dbReference type="ARBA" id="ARBA00022725"/>
    </source>
</evidence>
<accession>A0AAD9RP27</accession>
<keyword evidence="6 9" id="KW-0472">Membrane</keyword>
<evidence type="ECO:0000256" key="3">
    <source>
        <dbReference type="ARBA" id="ARBA00022692"/>
    </source>
</evidence>
<keyword evidence="7 9" id="KW-0675">Receptor</keyword>
<feature type="transmembrane region" description="Helical" evidence="9">
    <location>
        <begin position="358"/>
        <end position="376"/>
    </location>
</feature>
<comment type="caution">
    <text evidence="9">Lacks conserved residue(s) required for the propagation of feature annotation.</text>
</comment>
<keyword evidence="3 9" id="KW-0812">Transmembrane</keyword>
<keyword evidence="8 9" id="KW-0807">Transducer</keyword>
<feature type="transmembrane region" description="Helical" evidence="9">
    <location>
        <begin position="205"/>
        <end position="228"/>
    </location>
</feature>
<keyword evidence="4 9" id="KW-0552">Olfaction</keyword>
<dbReference type="PANTHER" id="PTHR21137">
    <property type="entry name" value="ODORANT RECEPTOR"/>
    <property type="match status" value="1"/>
</dbReference>
<evidence type="ECO:0000256" key="8">
    <source>
        <dbReference type="ARBA" id="ARBA00023224"/>
    </source>
</evidence>
<organism evidence="10 11">
    <name type="scientific">Odynerus spinipes</name>
    <dbReference type="NCBI Taxonomy" id="1348599"/>
    <lineage>
        <taxon>Eukaryota</taxon>
        <taxon>Metazoa</taxon>
        <taxon>Ecdysozoa</taxon>
        <taxon>Arthropoda</taxon>
        <taxon>Hexapoda</taxon>
        <taxon>Insecta</taxon>
        <taxon>Pterygota</taxon>
        <taxon>Neoptera</taxon>
        <taxon>Endopterygota</taxon>
        <taxon>Hymenoptera</taxon>
        <taxon>Apocrita</taxon>
        <taxon>Aculeata</taxon>
        <taxon>Vespoidea</taxon>
        <taxon>Vespidae</taxon>
        <taxon>Eumeninae</taxon>
        <taxon>Odynerus</taxon>
    </lineage>
</organism>
<keyword evidence="11" id="KW-1185">Reference proteome</keyword>
<keyword evidence="2 9" id="KW-0716">Sensory transduction</keyword>
<dbReference type="PANTHER" id="PTHR21137:SF43">
    <property type="entry name" value="ODORANT RECEPTOR 47A-RELATED"/>
    <property type="match status" value="1"/>
</dbReference>
<evidence type="ECO:0000256" key="9">
    <source>
        <dbReference type="RuleBase" id="RU351113"/>
    </source>
</evidence>
<evidence type="ECO:0000256" key="5">
    <source>
        <dbReference type="ARBA" id="ARBA00022989"/>
    </source>
</evidence>
<feature type="transmembrane region" description="Helical" evidence="9">
    <location>
        <begin position="84"/>
        <end position="103"/>
    </location>
</feature>
<comment type="caution">
    <text evidence="10">The sequence shown here is derived from an EMBL/GenBank/DDBJ whole genome shotgun (WGS) entry which is preliminary data.</text>
</comment>
<dbReference type="Proteomes" id="UP001258017">
    <property type="component" value="Unassembled WGS sequence"/>
</dbReference>
<gene>
    <name evidence="10" type="ORF">KPH14_009216</name>
</gene>
<reference evidence="10" key="2">
    <citation type="journal article" date="2023" name="Commun. Biol.">
        <title>Intrasexual cuticular hydrocarbon dimorphism in a wasp sheds light on hydrocarbon biosynthesis genes in Hymenoptera.</title>
        <authorList>
            <person name="Moris V.C."/>
            <person name="Podsiadlowski L."/>
            <person name="Martin S."/>
            <person name="Oeyen J.P."/>
            <person name="Donath A."/>
            <person name="Petersen M."/>
            <person name="Wilbrandt J."/>
            <person name="Misof B."/>
            <person name="Liedtke D."/>
            <person name="Thamm M."/>
            <person name="Scheiner R."/>
            <person name="Schmitt T."/>
            <person name="Niehuis O."/>
        </authorList>
    </citation>
    <scope>NUCLEOTIDE SEQUENCE</scope>
    <source>
        <strain evidence="10">GBR_01_08_01A</strain>
    </source>
</reference>
<dbReference type="InterPro" id="IPR004117">
    <property type="entry name" value="7tm6_olfct_rcpt"/>
</dbReference>
<sequence>MSKNYPSLSSKSPEMDWTYSVQLNHWFLKPIGAWPFSFSITIADKIISIGLITISSCLIGFLLVPCALCAFLDREGDVIAKIRMIGPLSFFIMAAAKYCILLYRGNDIARCIEHVRLDWERASNYDKDREIVVKNAEFGRSLVILCAVFMYGGGVFFFTIVPLCVRRTEIIDNETIRVPSFPIYRKLIDPRSSPYIEIVQFLQSLASYVVCSITISACSLAAVFVMHACGQFRILMYKLDNFVMDEEQKSKQDFSDKGMGDIVEYHLRILRYVSFQEWEHNETIRTLTFCTLLMSFTFNIFILCYIGELLVEQCKNVGITSYMIDWYRLPRKKALGLILIIASSNSPIKLTAGKLFELSLASFCSVVKSAVGYLSLLRTLDNEMNMDSLT</sequence>
<name>A0AAD9RP27_9HYME</name>
<dbReference type="GO" id="GO:0007165">
    <property type="term" value="P:signal transduction"/>
    <property type="evidence" value="ECO:0007669"/>
    <property type="project" value="UniProtKB-KW"/>
</dbReference>
<reference evidence="10" key="1">
    <citation type="submission" date="2021-08" db="EMBL/GenBank/DDBJ databases">
        <authorList>
            <person name="Misof B."/>
            <person name="Oliver O."/>
            <person name="Podsiadlowski L."/>
            <person name="Donath A."/>
            <person name="Peters R."/>
            <person name="Mayer C."/>
            <person name="Rust J."/>
            <person name="Gunkel S."/>
            <person name="Lesny P."/>
            <person name="Martin S."/>
            <person name="Oeyen J.P."/>
            <person name="Petersen M."/>
            <person name="Panagiotis P."/>
            <person name="Wilbrandt J."/>
            <person name="Tanja T."/>
        </authorList>
    </citation>
    <scope>NUCLEOTIDE SEQUENCE</scope>
    <source>
        <strain evidence="10">GBR_01_08_01A</strain>
        <tissue evidence="10">Thorax + abdomen</tissue>
    </source>
</reference>
<dbReference type="Pfam" id="PF02949">
    <property type="entry name" value="7tm_6"/>
    <property type="match status" value="2"/>
</dbReference>
<evidence type="ECO:0000256" key="6">
    <source>
        <dbReference type="ARBA" id="ARBA00023136"/>
    </source>
</evidence>